<reference evidence="2 3" key="1">
    <citation type="journal article" date="2023" name="Microbiol. Resour. Announc.">
        <title>Complete Genome Sequence of Imperialibacter roseus strain P4T.</title>
        <authorList>
            <person name="Tizabi D.R."/>
            <person name="Bachvaroff T."/>
            <person name="Hill R.T."/>
        </authorList>
    </citation>
    <scope>NUCLEOTIDE SEQUENCE [LARGE SCALE GENOMIC DNA]</scope>
    <source>
        <strain evidence="2 3">P4T</strain>
    </source>
</reference>
<dbReference type="InterPro" id="IPR004843">
    <property type="entry name" value="Calcineurin-like_PHP"/>
</dbReference>
<sequence>MKIQYASDLHLEMPANAAWIYKNPIIPSAEILILAGDITYLSDLHLSSPFFDLLSSQFDKVYIVPGNHEFYNYSFDIDGLFPSLNMAARDKVFYLNNQVVVIGKVRLLFSTLFTQITNHKFIDYKLNDFHVCKYQGERFSTHEYNECHALCLAFLETELAKLFDGQTVVVSHHAPYPPDYCDYPDSMSLNEAFHVDLLWLTEKHKVDHWIHGHTHHNQEPLTIGKTTFYTNQLGYTVANEHTAFRRDMVLEI</sequence>
<evidence type="ECO:0000313" key="2">
    <source>
        <dbReference type="EMBL" id="WOK07218.1"/>
    </source>
</evidence>
<dbReference type="Gene3D" id="3.60.21.10">
    <property type="match status" value="1"/>
</dbReference>
<dbReference type="InterPro" id="IPR029052">
    <property type="entry name" value="Metallo-depent_PP-like"/>
</dbReference>
<dbReference type="EMBL" id="CP136051">
    <property type="protein sequence ID" value="WOK07218.1"/>
    <property type="molecule type" value="Genomic_DNA"/>
</dbReference>
<protein>
    <submittedName>
        <fullName evidence="2">Metallophosphoesterase</fullName>
    </submittedName>
</protein>
<keyword evidence="3" id="KW-1185">Reference proteome</keyword>
<evidence type="ECO:0000259" key="1">
    <source>
        <dbReference type="Pfam" id="PF00149"/>
    </source>
</evidence>
<proteinExistence type="predicted"/>
<name>A0ABZ0IQ94_9BACT</name>
<dbReference type="PANTHER" id="PTHR37844:SF1">
    <property type="entry name" value="CALCINEURIN-LIKE PHOSPHOESTERASE DOMAIN-CONTAINING PROTEIN"/>
    <property type="match status" value="1"/>
</dbReference>
<dbReference type="Proteomes" id="UP001302349">
    <property type="component" value="Chromosome"/>
</dbReference>
<dbReference type="RefSeq" id="WP_317489904.1">
    <property type="nucleotide sequence ID" value="NZ_CP136051.1"/>
</dbReference>
<gene>
    <name evidence="2" type="ORF">RT717_01105</name>
</gene>
<dbReference type="PANTHER" id="PTHR37844">
    <property type="entry name" value="SER/THR PROTEIN PHOSPHATASE SUPERFAMILY (AFU_ORTHOLOGUE AFUA_1G14840)"/>
    <property type="match status" value="1"/>
</dbReference>
<dbReference type="Pfam" id="PF00149">
    <property type="entry name" value="Metallophos"/>
    <property type="match status" value="1"/>
</dbReference>
<feature type="domain" description="Calcineurin-like phosphoesterase" evidence="1">
    <location>
        <begin position="1"/>
        <end position="216"/>
    </location>
</feature>
<organism evidence="2 3">
    <name type="scientific">Imperialibacter roseus</name>
    <dbReference type="NCBI Taxonomy" id="1324217"/>
    <lineage>
        <taxon>Bacteria</taxon>
        <taxon>Pseudomonadati</taxon>
        <taxon>Bacteroidota</taxon>
        <taxon>Cytophagia</taxon>
        <taxon>Cytophagales</taxon>
        <taxon>Flammeovirgaceae</taxon>
        <taxon>Imperialibacter</taxon>
    </lineage>
</organism>
<evidence type="ECO:0000313" key="3">
    <source>
        <dbReference type="Proteomes" id="UP001302349"/>
    </source>
</evidence>
<dbReference type="SUPFAM" id="SSF56300">
    <property type="entry name" value="Metallo-dependent phosphatases"/>
    <property type="match status" value="1"/>
</dbReference>
<accession>A0ABZ0IQ94</accession>